<dbReference type="GO" id="GO:0000049">
    <property type="term" value="F:tRNA binding"/>
    <property type="evidence" value="ECO:0007669"/>
    <property type="project" value="UniProtKB-UniRule"/>
</dbReference>
<feature type="binding site" evidence="9">
    <location>
        <position position="157"/>
    </location>
    <ligand>
        <name>ATP</name>
        <dbReference type="ChEBI" id="CHEBI:30616"/>
    </ligand>
</feature>
<dbReference type="CDD" id="cd04301">
    <property type="entry name" value="NAT_SF"/>
    <property type="match status" value="1"/>
</dbReference>
<dbReference type="Gene3D" id="3.40.630.30">
    <property type="match status" value="1"/>
</dbReference>
<dbReference type="SUPFAM" id="SSF55729">
    <property type="entry name" value="Acyl-CoA N-acyltransferases (Nat)"/>
    <property type="match status" value="1"/>
</dbReference>
<dbReference type="InterPro" id="IPR027417">
    <property type="entry name" value="P-loop_NTPase"/>
</dbReference>
<dbReference type="Gene3D" id="1.20.120.890">
    <property type="entry name" value="tRNA(Met) cytidine acetyltransferase, tail domain"/>
    <property type="match status" value="1"/>
</dbReference>
<dbReference type="InterPro" id="IPR000182">
    <property type="entry name" value="GNAT_dom"/>
</dbReference>
<dbReference type="PROSITE" id="PS51186">
    <property type="entry name" value="GNAT"/>
    <property type="match status" value="1"/>
</dbReference>
<dbReference type="GO" id="GO:0051392">
    <property type="term" value="F:tRNA cytidine N4-acetyltransferase activity"/>
    <property type="evidence" value="ECO:0007669"/>
    <property type="project" value="UniProtKB-UniRule"/>
</dbReference>
<evidence type="ECO:0000256" key="3">
    <source>
        <dbReference type="ARBA" id="ARBA00022679"/>
    </source>
</evidence>
<keyword evidence="5 9" id="KW-0547">Nucleotide-binding</keyword>
<keyword evidence="8 9" id="KW-0012">Acyltransferase</keyword>
<dbReference type="PANTHER" id="PTHR10925:SF5">
    <property type="entry name" value="RNA CYTIDINE ACETYLTRANSFERASE"/>
    <property type="match status" value="1"/>
</dbReference>
<dbReference type="InterPro" id="IPR016181">
    <property type="entry name" value="Acyl_CoA_acyltransferase"/>
</dbReference>
<dbReference type="Gene3D" id="3.40.50.300">
    <property type="entry name" value="P-loop containing nucleotide triphosphate hydrolases"/>
    <property type="match status" value="1"/>
</dbReference>
<dbReference type="PANTHER" id="PTHR10925">
    <property type="entry name" value="N-ACETYLTRANSFERASE 10"/>
    <property type="match status" value="1"/>
</dbReference>
<accession>A0A223N431</accession>
<dbReference type="Pfam" id="PF05127">
    <property type="entry name" value="NAT10_TcmA_helicase"/>
    <property type="match status" value="1"/>
</dbReference>
<dbReference type="InterPro" id="IPR007807">
    <property type="entry name" value="TcmA/NAT10_helicase"/>
</dbReference>
<proteinExistence type="inferred from homology"/>
<keyword evidence="3 9" id="KW-0808">Transferase</keyword>
<comment type="subcellular location">
    <subcellularLocation>
        <location evidence="9">Cytoplasm</location>
    </subcellularLocation>
</comment>
<dbReference type="EMBL" id="CP022742">
    <property type="protein sequence ID" value="ASU24476.1"/>
    <property type="molecule type" value="Genomic_DNA"/>
</dbReference>
<keyword evidence="6 9" id="KW-0067">ATP-binding</keyword>
<sequence length="687" mass="76845">MNMIAAYLDDLMVQAERSLWRIGLLIRGEPQWQQHMLMHFLAKSEGQAIFQLGGEPLPCVRYAPFNKGQQFLGQECHLLICDNYHGFDANSFSAALGSLVGGGLLLIIEAPQRNDSLADRWLTRAFEQLVVIEQNQPCPPLPVYPRVSSQFPIYEQQSDAVSAILRVVDGHRRRPLVLTADRGRGKSSALGIAAAKLMASRSLDIVVTAPSIHAVAPIFEHAARGLTGAYVTRLSLTWQNSSLTFVAPDELILHRPQCDLLLVDEAAALPLSMLKNWVEHYHRAVFSTTIHGYEGCGRGFTLKFQTWLAHHRAGTRTLHLEQPIRWRQDDPLEAWHYDTFLLRYDLATSPTMTSERLATLKIEHLDKAQLIANPTRLAAIFSLLVNAHYQTSPNDLFHFLADDKVQLVAAMVGEVCVGCLLTVREGGLCNALVEEIQRGKRRPKGHLVPVCLANQVGITQAAQSVCQRIMRIAVHPELQNQGLGSRLIEACMLENDADYLATSFGATSDLMAFWAKNQFVPIKLGSHRDSASGCFSLIMVQAKKLDWLTRAEQIFEQHFIFSLSDSLQSLEPDLVRSILLLVRNRVICSDLNEVDFLPYSLLRCYAQGGADYESVSVWIHRLITSLDKAALSLVSDVLIVKVLQRKSWQECASQLNLTGRKMIEATLRHDLNRLLGDLQCKVDHSTQ</sequence>
<evidence type="ECO:0000256" key="4">
    <source>
        <dbReference type="ARBA" id="ARBA00022694"/>
    </source>
</evidence>
<dbReference type="InterPro" id="IPR032672">
    <property type="entry name" value="TmcA/NAT10/Kre33"/>
</dbReference>
<keyword evidence="7 9" id="KW-0694">RNA-binding</keyword>
<dbReference type="KEGG" id="vqi:CCZ37_18730"/>
<dbReference type="Proteomes" id="UP000215148">
    <property type="component" value="Chromosome 2"/>
</dbReference>
<dbReference type="InterPro" id="IPR013562">
    <property type="entry name" value="TmcA/NAT10_N"/>
</dbReference>
<dbReference type="GO" id="GO:0002101">
    <property type="term" value="P:tRNA wobble cytosine modification"/>
    <property type="evidence" value="ECO:0007669"/>
    <property type="project" value="UniProtKB-UniRule"/>
</dbReference>
<comment type="function">
    <text evidence="9">Catalyzes the formation of N(4)-acetylcytidine (ac(4)C) at the wobble position of tRNA(Met), by using acetyl-CoA as an acetyl donor and ATP (or GTP).</text>
</comment>
<keyword evidence="1 9" id="KW-0963">Cytoplasm</keyword>
<organism evidence="12 13">
    <name type="scientific">Vibrio qinghaiensis</name>
    <dbReference type="NCBI Taxonomy" id="2025808"/>
    <lineage>
        <taxon>Bacteria</taxon>
        <taxon>Pseudomonadati</taxon>
        <taxon>Pseudomonadota</taxon>
        <taxon>Gammaproteobacteria</taxon>
        <taxon>Vibrionales</taxon>
        <taxon>Vibrionaceae</taxon>
        <taxon>Vibrio</taxon>
    </lineage>
</organism>
<evidence type="ECO:0000256" key="6">
    <source>
        <dbReference type="ARBA" id="ARBA00022840"/>
    </source>
</evidence>
<evidence type="ECO:0000313" key="12">
    <source>
        <dbReference type="EMBL" id="ASU24476.1"/>
    </source>
</evidence>
<dbReference type="GO" id="GO:0005524">
    <property type="term" value="F:ATP binding"/>
    <property type="evidence" value="ECO:0007669"/>
    <property type="project" value="UniProtKB-UniRule"/>
</dbReference>
<keyword evidence="2 9" id="KW-0820">tRNA-binding</keyword>
<dbReference type="GO" id="GO:0051391">
    <property type="term" value="P:tRNA acetylation"/>
    <property type="evidence" value="ECO:0007669"/>
    <property type="project" value="UniProtKB-UniRule"/>
</dbReference>
<dbReference type="GO" id="GO:1990883">
    <property type="term" value="F:18S rRNA cytidine N-acetyltransferase activity"/>
    <property type="evidence" value="ECO:0007669"/>
    <property type="project" value="TreeGrafter"/>
</dbReference>
<dbReference type="GO" id="GO:1904812">
    <property type="term" value="P:rRNA acetylation involved in maturation of SSU-rRNA"/>
    <property type="evidence" value="ECO:0007669"/>
    <property type="project" value="TreeGrafter"/>
</dbReference>
<gene>
    <name evidence="9" type="primary">tmcA</name>
    <name evidence="11" type="ORF">CCZ37_13410</name>
    <name evidence="12" type="ORF">CCZ37_18730</name>
</gene>
<comment type="caution">
    <text evidence="9">Lacks conserved residue(s) required for the propagation of feature annotation.</text>
</comment>
<evidence type="ECO:0000313" key="11">
    <source>
        <dbReference type="EMBL" id="ASU23596.1"/>
    </source>
</evidence>
<comment type="similarity">
    <text evidence="9">Belongs to the TmcA family.</text>
</comment>
<evidence type="ECO:0000256" key="7">
    <source>
        <dbReference type="ARBA" id="ARBA00022884"/>
    </source>
</evidence>
<evidence type="ECO:0000256" key="5">
    <source>
        <dbReference type="ARBA" id="ARBA00022741"/>
    </source>
</evidence>
<dbReference type="InterPro" id="IPR024914">
    <property type="entry name" value="tRNA_acetyltr_TmcA"/>
</dbReference>
<keyword evidence="13" id="KW-1185">Reference proteome</keyword>
<evidence type="ECO:0000259" key="10">
    <source>
        <dbReference type="PROSITE" id="PS51186"/>
    </source>
</evidence>
<feature type="binding site" evidence="9">
    <location>
        <position position="325"/>
    </location>
    <ligand>
        <name>ATP</name>
        <dbReference type="ChEBI" id="CHEBI:30616"/>
    </ligand>
</feature>
<dbReference type="RefSeq" id="WP_094500878.1">
    <property type="nucleotide sequence ID" value="NZ_CAWNHI010000002.1"/>
</dbReference>
<dbReference type="SUPFAM" id="SSF52540">
    <property type="entry name" value="P-loop containing nucleoside triphosphate hydrolases"/>
    <property type="match status" value="1"/>
</dbReference>
<evidence type="ECO:0000256" key="1">
    <source>
        <dbReference type="ARBA" id="ARBA00022490"/>
    </source>
</evidence>
<dbReference type="GO" id="GO:0005737">
    <property type="term" value="C:cytoplasm"/>
    <property type="evidence" value="ECO:0007669"/>
    <property type="project" value="UniProtKB-SubCell"/>
</dbReference>
<evidence type="ECO:0000256" key="8">
    <source>
        <dbReference type="ARBA" id="ARBA00023315"/>
    </source>
</evidence>
<dbReference type="Gene3D" id="3.40.50.11040">
    <property type="match status" value="1"/>
</dbReference>
<dbReference type="Pfam" id="PF13718">
    <property type="entry name" value="GNAT_acetyltr_2"/>
    <property type="match status" value="2"/>
</dbReference>
<reference evidence="12 13" key="1">
    <citation type="submission" date="2017-08" db="EMBL/GenBank/DDBJ databases">
        <title>The Vibrio qinghaiensis sp.-Q67 is a luminous bacteria isolated firstly from Qinghai lake, Qinghai province, China, which has been proved to be very sensitive to detect environmental and food pollutants. Therefore, complete genome analysis of V. qinghaiensis sp.-Q67 highlights the potential application of this strain on detection of hazards in the contaminated environments.</title>
        <authorList>
            <person name="Gong L."/>
        </authorList>
    </citation>
    <scope>NUCLEOTIDE SEQUENCE [LARGE SCALE GENOMIC DNA]</scope>
    <source>
        <strain evidence="12 13">Q67</strain>
    </source>
</reference>
<feature type="binding site" evidence="9">
    <location>
        <begin position="472"/>
        <end position="474"/>
    </location>
    <ligand>
        <name>acetyl-CoA</name>
        <dbReference type="ChEBI" id="CHEBI:57288"/>
    </ligand>
</feature>
<evidence type="ECO:0000256" key="9">
    <source>
        <dbReference type="HAMAP-Rule" id="MF_01886"/>
    </source>
</evidence>
<evidence type="ECO:0000256" key="2">
    <source>
        <dbReference type="ARBA" id="ARBA00022555"/>
    </source>
</evidence>
<dbReference type="KEGG" id="vqi:CCZ37_13410"/>
<dbReference type="InterPro" id="IPR038321">
    <property type="entry name" value="TmcA_C_sf"/>
</dbReference>
<protein>
    <recommendedName>
        <fullName evidence="9">tRNA(Met) cytidine acetyltransferase TmcA</fullName>
        <ecNumber evidence="9">2.3.1.193</ecNumber>
    </recommendedName>
</protein>
<dbReference type="Pfam" id="PF08351">
    <property type="entry name" value="TmcA_N"/>
    <property type="match status" value="1"/>
</dbReference>
<comment type="catalytic activity">
    <reaction evidence="9">
        <text>cytidine(34) in elongator tRNA(Met) + acetyl-CoA + ATP + H2O = N(4)-acetylcytidine(34) in elongator tRNA(Met) + ADP + phosphate + CoA + H(+)</text>
        <dbReference type="Rhea" id="RHEA:43788"/>
        <dbReference type="Rhea" id="RHEA-COMP:10693"/>
        <dbReference type="Rhea" id="RHEA-COMP:10694"/>
        <dbReference type="ChEBI" id="CHEBI:15377"/>
        <dbReference type="ChEBI" id="CHEBI:15378"/>
        <dbReference type="ChEBI" id="CHEBI:30616"/>
        <dbReference type="ChEBI" id="CHEBI:43474"/>
        <dbReference type="ChEBI" id="CHEBI:57287"/>
        <dbReference type="ChEBI" id="CHEBI:57288"/>
        <dbReference type="ChEBI" id="CHEBI:74900"/>
        <dbReference type="ChEBI" id="CHEBI:82748"/>
        <dbReference type="ChEBI" id="CHEBI:456216"/>
        <dbReference type="EC" id="2.3.1.193"/>
    </reaction>
</comment>
<dbReference type="EC" id="2.3.1.193" evidence="9"/>
<dbReference type="EMBL" id="CP022742">
    <property type="protein sequence ID" value="ASU23596.1"/>
    <property type="molecule type" value="Genomic_DNA"/>
</dbReference>
<dbReference type="HAMAP" id="MF_01886">
    <property type="entry name" value="tRNA_acetyltr_TmcA"/>
    <property type="match status" value="1"/>
</dbReference>
<name>A0A223N431_9VIBR</name>
<keyword evidence="4 9" id="KW-0819">tRNA processing</keyword>
<evidence type="ECO:0000313" key="13">
    <source>
        <dbReference type="Proteomes" id="UP000215148"/>
    </source>
</evidence>
<dbReference type="AlphaFoldDB" id="A0A223N431"/>
<feature type="domain" description="N-acetyltransferase" evidence="10">
    <location>
        <begin position="367"/>
        <end position="544"/>
    </location>
</feature>